<evidence type="ECO:0000313" key="4">
    <source>
        <dbReference type="EMBL" id="KAF3764236.1"/>
    </source>
</evidence>
<evidence type="ECO:0000256" key="1">
    <source>
        <dbReference type="ARBA" id="ARBA00008954"/>
    </source>
</evidence>
<dbReference type="Gene3D" id="3.40.640.10">
    <property type="entry name" value="Type I PLP-dependent aspartate aminotransferase-like (Major domain)"/>
    <property type="match status" value="1"/>
</dbReference>
<dbReference type="PIRSF" id="PIRSF000521">
    <property type="entry name" value="Transaminase_4ab_Lys_Orn"/>
    <property type="match status" value="1"/>
</dbReference>
<reference evidence="4" key="1">
    <citation type="journal article" date="2020" name="Phytopathology">
        <title>Genome sequence of the chestnut blight fungus Cryphonectria parasitica EP155: A fundamental resource for an archetypical invasive plant pathogen.</title>
        <authorList>
            <person name="Crouch J.A."/>
            <person name="Dawe A."/>
            <person name="Aerts A."/>
            <person name="Barry K."/>
            <person name="Churchill A.C.L."/>
            <person name="Grimwood J."/>
            <person name="Hillman B."/>
            <person name="Milgroom M.G."/>
            <person name="Pangilinan J."/>
            <person name="Smith M."/>
            <person name="Salamov A."/>
            <person name="Schmutz J."/>
            <person name="Yadav J."/>
            <person name="Grigoriev I.V."/>
            <person name="Nuss D."/>
        </authorList>
    </citation>
    <scope>NUCLEOTIDE SEQUENCE</scope>
    <source>
        <strain evidence="4">EP155</strain>
    </source>
</reference>
<dbReference type="InterPro" id="IPR015421">
    <property type="entry name" value="PyrdxlP-dep_Trfase_major"/>
</dbReference>
<accession>A0A9P4Y0D0</accession>
<dbReference type="GeneID" id="63839321"/>
<proteinExistence type="inferred from homology"/>
<dbReference type="Pfam" id="PF00202">
    <property type="entry name" value="Aminotran_3"/>
    <property type="match status" value="1"/>
</dbReference>
<dbReference type="OrthoDB" id="10261433at2759"/>
<keyword evidence="5" id="KW-1185">Reference proteome</keyword>
<keyword evidence="4" id="KW-0808">Transferase</keyword>
<dbReference type="InterPro" id="IPR015422">
    <property type="entry name" value="PyrdxlP-dep_Trfase_small"/>
</dbReference>
<protein>
    <submittedName>
        <fullName evidence="4">PLP-dependent transferase</fullName>
    </submittedName>
</protein>
<evidence type="ECO:0000313" key="5">
    <source>
        <dbReference type="Proteomes" id="UP000803844"/>
    </source>
</evidence>
<comment type="caution">
    <text evidence="4">The sequence shown here is derived from an EMBL/GenBank/DDBJ whole genome shotgun (WGS) entry which is preliminary data.</text>
</comment>
<dbReference type="Proteomes" id="UP000803844">
    <property type="component" value="Unassembled WGS sequence"/>
</dbReference>
<dbReference type="InterPro" id="IPR005814">
    <property type="entry name" value="Aminotrans_3"/>
</dbReference>
<dbReference type="GO" id="GO:0005739">
    <property type="term" value="C:mitochondrion"/>
    <property type="evidence" value="ECO:0007669"/>
    <property type="project" value="TreeGrafter"/>
</dbReference>
<gene>
    <name evidence="4" type="ORF">M406DRAFT_346471</name>
</gene>
<organism evidence="4 5">
    <name type="scientific">Cryphonectria parasitica (strain ATCC 38755 / EP155)</name>
    <dbReference type="NCBI Taxonomy" id="660469"/>
    <lineage>
        <taxon>Eukaryota</taxon>
        <taxon>Fungi</taxon>
        <taxon>Dikarya</taxon>
        <taxon>Ascomycota</taxon>
        <taxon>Pezizomycotina</taxon>
        <taxon>Sordariomycetes</taxon>
        <taxon>Sordariomycetidae</taxon>
        <taxon>Diaporthales</taxon>
        <taxon>Cryphonectriaceae</taxon>
        <taxon>Cryphonectria-Endothia species complex</taxon>
        <taxon>Cryphonectria</taxon>
    </lineage>
</organism>
<dbReference type="EMBL" id="MU032348">
    <property type="protein sequence ID" value="KAF3764236.1"/>
    <property type="molecule type" value="Genomic_DNA"/>
</dbReference>
<keyword evidence="2 3" id="KW-0663">Pyridoxal phosphate</keyword>
<sequence>MGSIDTDETFWAKHNKYVMSTGVPPSPIIITRAQGTRLYDAQGRSILDFTSGQMSSLLGHSHPEIVAAVRHHAGELDHLLSNMVTRPVVDLAERLASVLPPPLVKSFFLNTGSETTEAALRIAKLYTGRFEVVALSASYHGLTSGAGAATYAAGRRNAGPTVPGQIAFPAPYAYRSVFRRLESGGGGCSEKEAREEEKWTYDWEAELEYGWAMVDRQSVGSLAALIMEPILSTGGVLDLPRGYLARMAAECRRRGMLLILDEAQTGVGRTGKMFAFQHEEGEEEGGDGNKNGVVPDILCLSKTLGCGLPLASVSTTAEIERGAREAGFLWLTTHLNDPLTAAVGCKVLEIVERDDICGRARNRGEQLRSGLLALKDKYWCVGDVRGKGLLQGIEIISDRKTRAPGPELGQAVSDRAMACGLSCNVVNLPGMGGVFRLAPPVTVSAEEIEEGLRILDEAFGYVLKERGLL</sequence>
<dbReference type="PANTHER" id="PTHR45688">
    <property type="match status" value="1"/>
</dbReference>
<dbReference type="GO" id="GO:0008483">
    <property type="term" value="F:transaminase activity"/>
    <property type="evidence" value="ECO:0007669"/>
    <property type="project" value="InterPro"/>
</dbReference>
<dbReference type="InterPro" id="IPR015424">
    <property type="entry name" value="PyrdxlP-dep_Trfase"/>
</dbReference>
<dbReference type="PANTHER" id="PTHR45688:SF13">
    <property type="entry name" value="ALANINE--GLYOXYLATE AMINOTRANSFERASE 2-LIKE"/>
    <property type="match status" value="1"/>
</dbReference>
<evidence type="ECO:0000256" key="3">
    <source>
        <dbReference type="RuleBase" id="RU003560"/>
    </source>
</evidence>
<dbReference type="Gene3D" id="3.90.1150.10">
    <property type="entry name" value="Aspartate Aminotransferase, domain 1"/>
    <property type="match status" value="1"/>
</dbReference>
<dbReference type="GO" id="GO:0030170">
    <property type="term" value="F:pyridoxal phosphate binding"/>
    <property type="evidence" value="ECO:0007669"/>
    <property type="project" value="InterPro"/>
</dbReference>
<dbReference type="RefSeq" id="XP_040775197.1">
    <property type="nucleotide sequence ID" value="XM_040922192.1"/>
</dbReference>
<dbReference type="SUPFAM" id="SSF53383">
    <property type="entry name" value="PLP-dependent transferases"/>
    <property type="match status" value="1"/>
</dbReference>
<dbReference type="AlphaFoldDB" id="A0A9P4Y0D0"/>
<name>A0A9P4Y0D0_CRYP1</name>
<dbReference type="CDD" id="cd00610">
    <property type="entry name" value="OAT_like"/>
    <property type="match status" value="1"/>
</dbReference>
<evidence type="ECO:0000256" key="2">
    <source>
        <dbReference type="ARBA" id="ARBA00022898"/>
    </source>
</evidence>
<comment type="similarity">
    <text evidence="1 3">Belongs to the class-III pyridoxal-phosphate-dependent aminotransferase family.</text>
</comment>